<evidence type="ECO:0000256" key="2">
    <source>
        <dbReference type="ARBA" id="ARBA00022475"/>
    </source>
</evidence>
<dbReference type="GO" id="GO:0051119">
    <property type="term" value="F:sugar transmembrane transporter activity"/>
    <property type="evidence" value="ECO:0007669"/>
    <property type="project" value="InterPro"/>
</dbReference>
<organism evidence="11 12">
    <name type="scientific">Exocentrus adspersus</name>
    <dbReference type="NCBI Taxonomy" id="1586481"/>
    <lineage>
        <taxon>Eukaryota</taxon>
        <taxon>Metazoa</taxon>
        <taxon>Ecdysozoa</taxon>
        <taxon>Arthropoda</taxon>
        <taxon>Hexapoda</taxon>
        <taxon>Insecta</taxon>
        <taxon>Pterygota</taxon>
        <taxon>Neoptera</taxon>
        <taxon>Endopterygota</taxon>
        <taxon>Coleoptera</taxon>
        <taxon>Polyphaga</taxon>
        <taxon>Cucujiformia</taxon>
        <taxon>Chrysomeloidea</taxon>
        <taxon>Cerambycidae</taxon>
        <taxon>Lamiinae</taxon>
        <taxon>Acanthocinini</taxon>
        <taxon>Exocentrus</taxon>
    </lineage>
</organism>
<keyword evidence="3 9" id="KW-0812">Transmembrane</keyword>
<dbReference type="PANTHER" id="PTHR48021">
    <property type="match status" value="1"/>
</dbReference>
<comment type="similarity">
    <text evidence="7">Belongs to the major facilitator superfamily. Sugar transporter (TC 2.A.1.1) family. Trehalose transporter subfamily.</text>
</comment>
<feature type="transmembrane region" description="Helical" evidence="9">
    <location>
        <begin position="317"/>
        <end position="338"/>
    </location>
</feature>
<dbReference type="NCBIfam" id="TIGR00879">
    <property type="entry name" value="SP"/>
    <property type="match status" value="1"/>
</dbReference>
<dbReference type="PROSITE" id="PS00217">
    <property type="entry name" value="SUGAR_TRANSPORT_2"/>
    <property type="match status" value="1"/>
</dbReference>
<keyword evidence="4 9" id="KW-1133">Transmembrane helix</keyword>
<feature type="transmembrane region" description="Helical" evidence="9">
    <location>
        <begin position="166"/>
        <end position="189"/>
    </location>
</feature>
<dbReference type="AlphaFoldDB" id="A0AAV8VZ11"/>
<reference evidence="11 12" key="1">
    <citation type="journal article" date="2023" name="Insect Mol. Biol.">
        <title>Genome sequencing provides insights into the evolution of gene families encoding plant cell wall-degrading enzymes in longhorned beetles.</title>
        <authorList>
            <person name="Shin N.R."/>
            <person name="Okamura Y."/>
            <person name="Kirsch R."/>
            <person name="Pauchet Y."/>
        </authorList>
    </citation>
    <scope>NUCLEOTIDE SEQUENCE [LARGE SCALE GENOMIC DNA]</scope>
    <source>
        <strain evidence="11">EAD_L_NR</strain>
    </source>
</reference>
<sequence>MILPKWDIVYSAVLTGDLLLFISGTAITWSSPELEKLSNSSSTPFPHELSTEESSWISSILTLGAAVSPFIYGYFSDKLGLKRVILSIGVPFLVSYIILACAKITALYYFARLLAGLAVGGTFATVPVYIGEITPKSNRGALLSTMSCAVCLGFLFSYCLGPYVSIVLFNSVLAIFPALFLVSFALLGVECPHYYLHKKHNEMARVALQRIRSGEKPETVDKELWEIQAKIDEEGRGNFLDIFRSKGAVKAFTMAVGLLVFQQFSGINAVYFYSQTIFKETGASLDPDICSIIIGGVQFLSSLVTPLVIDRFGRKKILICSAVGMALSEVPLGVYSFLNDHQIDVKSVSFLPIVMLTLFIVTYNSGFGPVPWIMLGEVFPSKVKTVSTCTVSSVNWLLAFLITKYFNAVIEAFGVGELFWAFSVCCVLAVVFTQFCVVETKGKSLEEIQDVLNK</sequence>
<dbReference type="InterPro" id="IPR036259">
    <property type="entry name" value="MFS_trans_sf"/>
</dbReference>
<dbReference type="Pfam" id="PF00083">
    <property type="entry name" value="Sugar_tr"/>
    <property type="match status" value="1"/>
</dbReference>
<feature type="transmembrane region" description="Helical" evidence="9">
    <location>
        <begin position="350"/>
        <end position="374"/>
    </location>
</feature>
<evidence type="ECO:0000256" key="1">
    <source>
        <dbReference type="ARBA" id="ARBA00004651"/>
    </source>
</evidence>
<dbReference type="CDD" id="cd17358">
    <property type="entry name" value="MFS_GLUT6_8_Class3_like"/>
    <property type="match status" value="1"/>
</dbReference>
<keyword evidence="6" id="KW-0325">Glycoprotein</keyword>
<dbReference type="EMBL" id="JANEYG010000017">
    <property type="protein sequence ID" value="KAJ8919554.1"/>
    <property type="molecule type" value="Genomic_DNA"/>
</dbReference>
<protein>
    <recommendedName>
        <fullName evidence="10">Major facilitator superfamily (MFS) profile domain-containing protein</fullName>
    </recommendedName>
</protein>
<dbReference type="SUPFAM" id="SSF103473">
    <property type="entry name" value="MFS general substrate transporter"/>
    <property type="match status" value="1"/>
</dbReference>
<dbReference type="InterPro" id="IPR044775">
    <property type="entry name" value="MFS_ERD6/Tret1-like"/>
</dbReference>
<name>A0AAV8VZ11_9CUCU</name>
<evidence type="ECO:0000256" key="4">
    <source>
        <dbReference type="ARBA" id="ARBA00022989"/>
    </source>
</evidence>
<feature type="transmembrane region" description="Helical" evidence="9">
    <location>
        <begin position="111"/>
        <end position="130"/>
    </location>
</feature>
<feature type="transmembrane region" description="Helical" evidence="9">
    <location>
        <begin position="142"/>
        <end position="160"/>
    </location>
</feature>
<dbReference type="GO" id="GO:0005886">
    <property type="term" value="C:plasma membrane"/>
    <property type="evidence" value="ECO:0007669"/>
    <property type="project" value="UniProtKB-SubCell"/>
</dbReference>
<dbReference type="Gene3D" id="1.20.1250.20">
    <property type="entry name" value="MFS general substrate transporter like domains"/>
    <property type="match status" value="1"/>
</dbReference>
<feature type="transmembrane region" description="Helical" evidence="9">
    <location>
        <begin position="292"/>
        <end position="310"/>
    </location>
</feature>
<dbReference type="InterPro" id="IPR020846">
    <property type="entry name" value="MFS_dom"/>
</dbReference>
<dbReference type="PROSITE" id="PS50850">
    <property type="entry name" value="MFS"/>
    <property type="match status" value="1"/>
</dbReference>
<evidence type="ECO:0000313" key="12">
    <source>
        <dbReference type="Proteomes" id="UP001159042"/>
    </source>
</evidence>
<keyword evidence="2" id="KW-1003">Cell membrane</keyword>
<comment type="subcellular location">
    <subcellularLocation>
        <location evidence="1">Cell membrane</location>
        <topology evidence="1">Multi-pass membrane protein</topology>
    </subcellularLocation>
</comment>
<dbReference type="PANTHER" id="PTHR48021:SF47">
    <property type="entry name" value="GH17672P"/>
    <property type="match status" value="1"/>
</dbReference>
<evidence type="ECO:0000256" key="7">
    <source>
        <dbReference type="ARBA" id="ARBA00024348"/>
    </source>
</evidence>
<evidence type="ECO:0000256" key="5">
    <source>
        <dbReference type="ARBA" id="ARBA00023136"/>
    </source>
</evidence>
<feature type="transmembrane region" description="Helical" evidence="9">
    <location>
        <begin position="251"/>
        <end position="272"/>
    </location>
</feature>
<accession>A0AAV8VZ11</accession>
<feature type="domain" description="Major facilitator superfamily (MFS) profile" evidence="10">
    <location>
        <begin position="9"/>
        <end position="441"/>
    </location>
</feature>
<gene>
    <name evidence="11" type="ORF">NQ315_002176</name>
</gene>
<dbReference type="InterPro" id="IPR005828">
    <property type="entry name" value="MFS_sugar_transport-like"/>
</dbReference>
<feature type="transmembrane region" description="Helical" evidence="9">
    <location>
        <begin position="418"/>
        <end position="438"/>
    </location>
</feature>
<proteinExistence type="inferred from homology"/>
<comment type="caution">
    <text evidence="11">The sequence shown here is derived from an EMBL/GenBank/DDBJ whole genome shotgun (WGS) entry which is preliminary data.</text>
</comment>
<dbReference type="Proteomes" id="UP001159042">
    <property type="component" value="Unassembled WGS sequence"/>
</dbReference>
<keyword evidence="12" id="KW-1185">Reference proteome</keyword>
<evidence type="ECO:0000259" key="10">
    <source>
        <dbReference type="PROSITE" id="PS50850"/>
    </source>
</evidence>
<evidence type="ECO:0000256" key="3">
    <source>
        <dbReference type="ARBA" id="ARBA00022692"/>
    </source>
</evidence>
<evidence type="ECO:0000256" key="8">
    <source>
        <dbReference type="RuleBase" id="RU003346"/>
    </source>
</evidence>
<keyword evidence="5 9" id="KW-0472">Membrane</keyword>
<evidence type="ECO:0000256" key="9">
    <source>
        <dbReference type="SAM" id="Phobius"/>
    </source>
</evidence>
<dbReference type="FunFam" id="1.20.1250.20:FF:000055">
    <property type="entry name" value="Facilitated trehalose transporter Tret1-2 homolog"/>
    <property type="match status" value="1"/>
</dbReference>
<feature type="transmembrane region" description="Helical" evidence="9">
    <location>
        <begin position="56"/>
        <end position="75"/>
    </location>
</feature>
<dbReference type="InterPro" id="IPR005829">
    <property type="entry name" value="Sugar_transporter_CS"/>
</dbReference>
<evidence type="ECO:0000256" key="6">
    <source>
        <dbReference type="ARBA" id="ARBA00023180"/>
    </source>
</evidence>
<feature type="transmembrane region" description="Helical" evidence="9">
    <location>
        <begin position="84"/>
        <end position="105"/>
    </location>
</feature>
<evidence type="ECO:0000313" key="11">
    <source>
        <dbReference type="EMBL" id="KAJ8919554.1"/>
    </source>
</evidence>
<feature type="transmembrane region" description="Helical" evidence="9">
    <location>
        <begin position="7"/>
        <end position="29"/>
    </location>
</feature>
<dbReference type="InterPro" id="IPR050549">
    <property type="entry name" value="MFS_Trehalose_Transporter"/>
</dbReference>
<dbReference type="PRINTS" id="PR00171">
    <property type="entry name" value="SUGRTRNSPORT"/>
</dbReference>
<dbReference type="InterPro" id="IPR003663">
    <property type="entry name" value="Sugar/inositol_transpt"/>
</dbReference>
<keyword evidence="8" id="KW-0813">Transport</keyword>